<sequence length="44" mass="4829">MIFGLGRHRPFQLEDDECQSLVVVDIYPGETPTAEAHCAIVATV</sequence>
<organism evidence="1 2">
    <name type="scientific">Penicillium roqueforti (strain FM164)</name>
    <dbReference type="NCBI Taxonomy" id="1365484"/>
    <lineage>
        <taxon>Eukaryota</taxon>
        <taxon>Fungi</taxon>
        <taxon>Dikarya</taxon>
        <taxon>Ascomycota</taxon>
        <taxon>Pezizomycotina</taxon>
        <taxon>Eurotiomycetes</taxon>
        <taxon>Eurotiomycetidae</taxon>
        <taxon>Eurotiales</taxon>
        <taxon>Aspergillaceae</taxon>
        <taxon>Penicillium</taxon>
    </lineage>
</organism>
<protein>
    <submittedName>
        <fullName evidence="1">Genomic scaffold, ProqFM164S01</fullName>
    </submittedName>
</protein>
<gene>
    <name evidence="1" type="ORF">PROQFM164_S01g003662</name>
</gene>
<dbReference type="EMBL" id="HG792015">
    <property type="protein sequence ID" value="CDM29849.1"/>
    <property type="molecule type" value="Genomic_DNA"/>
</dbReference>
<dbReference type="AlphaFoldDB" id="W6Q6G2"/>
<proteinExistence type="predicted"/>
<reference evidence="1" key="1">
    <citation type="journal article" date="2014" name="Nat. Commun.">
        <title>Multiple recent horizontal transfers of a large genomic region in cheese making fungi.</title>
        <authorList>
            <person name="Cheeseman K."/>
            <person name="Ropars J."/>
            <person name="Renault P."/>
            <person name="Dupont J."/>
            <person name="Gouzy J."/>
            <person name="Branca A."/>
            <person name="Abraham A.L."/>
            <person name="Ceppi M."/>
            <person name="Conseiller E."/>
            <person name="Debuchy R."/>
            <person name="Malagnac F."/>
            <person name="Goarin A."/>
            <person name="Silar P."/>
            <person name="Lacoste S."/>
            <person name="Sallet E."/>
            <person name="Bensimon A."/>
            <person name="Giraud T."/>
            <person name="Brygoo Y."/>
        </authorList>
    </citation>
    <scope>NUCLEOTIDE SEQUENCE [LARGE SCALE GENOMIC DNA]</scope>
    <source>
        <strain evidence="1">FM164</strain>
    </source>
</reference>
<evidence type="ECO:0000313" key="2">
    <source>
        <dbReference type="Proteomes" id="UP000030686"/>
    </source>
</evidence>
<evidence type="ECO:0000313" key="1">
    <source>
        <dbReference type="EMBL" id="CDM29849.1"/>
    </source>
</evidence>
<name>W6Q6G2_PENRF</name>
<keyword evidence="2" id="KW-1185">Reference proteome</keyword>
<accession>W6Q6G2</accession>
<dbReference type="Proteomes" id="UP000030686">
    <property type="component" value="Unassembled WGS sequence"/>
</dbReference>